<gene>
    <name evidence="2" type="ORF">ASZ90_008942</name>
</gene>
<comment type="caution">
    <text evidence="2">The sequence shown here is derived from an EMBL/GenBank/DDBJ whole genome shotgun (WGS) entry which is preliminary data.</text>
</comment>
<evidence type="ECO:0000256" key="1">
    <source>
        <dbReference type="SAM" id="MobiDB-lite"/>
    </source>
</evidence>
<dbReference type="EMBL" id="LNQE01001077">
    <property type="protein sequence ID" value="KUG21295.1"/>
    <property type="molecule type" value="Genomic_DNA"/>
</dbReference>
<name>A0A0W8FK76_9ZZZZ</name>
<feature type="compositionally biased region" description="Basic residues" evidence="1">
    <location>
        <begin position="1"/>
        <end position="10"/>
    </location>
</feature>
<organism evidence="2">
    <name type="scientific">hydrocarbon metagenome</name>
    <dbReference type="NCBI Taxonomy" id="938273"/>
    <lineage>
        <taxon>unclassified sequences</taxon>
        <taxon>metagenomes</taxon>
        <taxon>ecological metagenomes</taxon>
    </lineage>
</organism>
<dbReference type="AlphaFoldDB" id="A0A0W8FK76"/>
<evidence type="ECO:0000313" key="2">
    <source>
        <dbReference type="EMBL" id="KUG21295.1"/>
    </source>
</evidence>
<proteinExistence type="predicted"/>
<protein>
    <submittedName>
        <fullName evidence="2">Uncharacterized protein</fullName>
    </submittedName>
</protein>
<accession>A0A0W8FK76</accession>
<feature type="region of interest" description="Disordered" evidence="1">
    <location>
        <begin position="1"/>
        <end position="63"/>
    </location>
</feature>
<feature type="compositionally biased region" description="Basic and acidic residues" evidence="1">
    <location>
        <begin position="48"/>
        <end position="63"/>
    </location>
</feature>
<reference evidence="2" key="1">
    <citation type="journal article" date="2015" name="Proc. Natl. Acad. Sci. U.S.A.">
        <title>Networks of energetic and metabolic interactions define dynamics in microbial communities.</title>
        <authorList>
            <person name="Embree M."/>
            <person name="Liu J.K."/>
            <person name="Al-Bassam M.M."/>
            <person name="Zengler K."/>
        </authorList>
    </citation>
    <scope>NUCLEOTIDE SEQUENCE</scope>
</reference>
<sequence>MMPRHPRSGGHSRTPAPGERMHAPVPGAGRTERSLNVVQIPLSGSSEPGEHPGGEAGAGRRRD</sequence>